<evidence type="ECO:0000256" key="1">
    <source>
        <dbReference type="ARBA" id="ARBA00009493"/>
    </source>
</evidence>
<evidence type="ECO:0000256" key="2">
    <source>
        <dbReference type="ARBA" id="ARBA00012418"/>
    </source>
</evidence>
<sequence length="337" mass="39507">MLHLRQRLMDRIAAHEFENLYFESLYLPMKLPPRPWLDHGTCGPLYSFAQKIIRDSFESKEIFMNEKFSKLLLKSDERSGMKRKARLVFDSLNNLGATPWIINKPMLAHILKIFGSSKDLDKKELLKSLKIPAHPSTIYVTSEKMNFETSFPGKTREEITEDEYQSYMVRQKKFDKEKQEATQKRNQLCSLHTWVLYRLAISRHFQNDLLYFPHNMDFRGRVYPISPFINHMGDDVNRGLLRFAKGKKLGSRGFEWLKIHCINLTGLKKRRGWWRKSDEPWQTLAACIEIRDAMKSGDPEQFVSHLPIHQDGSCNGLQHYAALGRDYEGAFECLRTS</sequence>
<dbReference type="PROSITE" id="PS00900">
    <property type="entry name" value="RNA_POL_PHAGE_1"/>
    <property type="match status" value="1"/>
</dbReference>
<comment type="catalytic activity">
    <reaction evidence="7">
        <text>RNA(n) + a ribonucleoside 5'-triphosphate = RNA(n+1) + diphosphate</text>
        <dbReference type="Rhea" id="RHEA:21248"/>
        <dbReference type="Rhea" id="RHEA-COMP:14527"/>
        <dbReference type="Rhea" id="RHEA-COMP:17342"/>
        <dbReference type="ChEBI" id="CHEBI:33019"/>
        <dbReference type="ChEBI" id="CHEBI:61557"/>
        <dbReference type="ChEBI" id="CHEBI:140395"/>
        <dbReference type="EC" id="2.7.7.6"/>
    </reaction>
</comment>
<evidence type="ECO:0000256" key="7">
    <source>
        <dbReference type="ARBA" id="ARBA00048552"/>
    </source>
</evidence>
<dbReference type="SUPFAM" id="SSF56672">
    <property type="entry name" value="DNA/RNA polymerases"/>
    <property type="match status" value="1"/>
</dbReference>
<evidence type="ECO:0000256" key="4">
    <source>
        <dbReference type="ARBA" id="ARBA00022679"/>
    </source>
</evidence>
<name>A0A915DH81_9BILA</name>
<dbReference type="InterPro" id="IPR002092">
    <property type="entry name" value="DNA-dir_Rpol_phage-type"/>
</dbReference>
<dbReference type="GO" id="GO:0034245">
    <property type="term" value="C:mitochondrial DNA-directed RNA polymerase complex"/>
    <property type="evidence" value="ECO:0007669"/>
    <property type="project" value="TreeGrafter"/>
</dbReference>
<dbReference type="WBParaSite" id="jg19851">
    <property type="protein sequence ID" value="jg19851"/>
    <property type="gene ID" value="jg19851"/>
</dbReference>
<dbReference type="PANTHER" id="PTHR10102">
    <property type="entry name" value="DNA-DIRECTED RNA POLYMERASE, MITOCHONDRIAL"/>
    <property type="match status" value="1"/>
</dbReference>
<evidence type="ECO:0000313" key="9">
    <source>
        <dbReference type="Proteomes" id="UP000887574"/>
    </source>
</evidence>
<evidence type="ECO:0000256" key="3">
    <source>
        <dbReference type="ARBA" id="ARBA00022478"/>
    </source>
</evidence>
<reference evidence="10" key="1">
    <citation type="submission" date="2022-11" db="UniProtKB">
        <authorList>
            <consortium name="WormBaseParasite"/>
        </authorList>
    </citation>
    <scope>IDENTIFICATION</scope>
</reference>
<keyword evidence="3" id="KW-0240">DNA-directed RNA polymerase</keyword>
<dbReference type="InterPro" id="IPR043502">
    <property type="entry name" value="DNA/RNA_pol_sf"/>
</dbReference>
<proteinExistence type="inferred from homology"/>
<dbReference type="GO" id="GO:0001018">
    <property type="term" value="F:mitochondrial promoter sequence-specific DNA binding"/>
    <property type="evidence" value="ECO:0007669"/>
    <property type="project" value="TreeGrafter"/>
</dbReference>
<dbReference type="Gene3D" id="3.30.70.370">
    <property type="match status" value="1"/>
</dbReference>
<evidence type="ECO:0000256" key="6">
    <source>
        <dbReference type="ARBA" id="ARBA00023163"/>
    </source>
</evidence>
<protein>
    <recommendedName>
        <fullName evidence="2">DNA-directed RNA polymerase</fullName>
        <ecNumber evidence="2">2.7.7.6</ecNumber>
    </recommendedName>
</protein>
<feature type="domain" description="DNA-directed RNA polymerase C-terminal" evidence="8">
    <location>
        <begin position="271"/>
        <end position="331"/>
    </location>
</feature>
<comment type="similarity">
    <text evidence="1">Belongs to the phage and mitochondrial RNA polymerase family.</text>
</comment>
<evidence type="ECO:0000259" key="8">
    <source>
        <dbReference type="Pfam" id="PF00940"/>
    </source>
</evidence>
<accession>A0A915DH81</accession>
<dbReference type="EC" id="2.7.7.6" evidence="2"/>
<dbReference type="Proteomes" id="UP000887574">
    <property type="component" value="Unplaced"/>
</dbReference>
<organism evidence="9 10">
    <name type="scientific">Ditylenchus dipsaci</name>
    <dbReference type="NCBI Taxonomy" id="166011"/>
    <lineage>
        <taxon>Eukaryota</taxon>
        <taxon>Metazoa</taxon>
        <taxon>Ecdysozoa</taxon>
        <taxon>Nematoda</taxon>
        <taxon>Chromadorea</taxon>
        <taxon>Rhabditida</taxon>
        <taxon>Tylenchina</taxon>
        <taxon>Tylenchomorpha</taxon>
        <taxon>Sphaerularioidea</taxon>
        <taxon>Anguinidae</taxon>
        <taxon>Anguininae</taxon>
        <taxon>Ditylenchus</taxon>
    </lineage>
</organism>
<dbReference type="PANTHER" id="PTHR10102:SF0">
    <property type="entry name" value="DNA-DIRECTED RNA POLYMERASE, MITOCHONDRIAL"/>
    <property type="match status" value="1"/>
</dbReference>
<dbReference type="GO" id="GO:0006390">
    <property type="term" value="P:mitochondrial transcription"/>
    <property type="evidence" value="ECO:0007669"/>
    <property type="project" value="TreeGrafter"/>
</dbReference>
<keyword evidence="9" id="KW-1185">Reference proteome</keyword>
<dbReference type="Gene3D" id="1.10.287.280">
    <property type="match status" value="1"/>
</dbReference>
<dbReference type="InterPro" id="IPR046950">
    <property type="entry name" value="DNA-dir_Rpol_C_phage-type"/>
</dbReference>
<dbReference type="GO" id="GO:0003899">
    <property type="term" value="F:DNA-directed RNA polymerase activity"/>
    <property type="evidence" value="ECO:0007669"/>
    <property type="project" value="UniProtKB-EC"/>
</dbReference>
<keyword evidence="5" id="KW-0548">Nucleotidyltransferase</keyword>
<dbReference type="AlphaFoldDB" id="A0A915DH81"/>
<keyword evidence="4" id="KW-0808">Transferase</keyword>
<keyword evidence="6" id="KW-0804">Transcription</keyword>
<evidence type="ECO:0000256" key="5">
    <source>
        <dbReference type="ARBA" id="ARBA00022695"/>
    </source>
</evidence>
<evidence type="ECO:0000313" key="10">
    <source>
        <dbReference type="WBParaSite" id="jg19851"/>
    </source>
</evidence>
<dbReference type="Pfam" id="PF00940">
    <property type="entry name" value="RNA_pol"/>
    <property type="match status" value="1"/>
</dbReference>